<dbReference type="PRINTS" id="PR00313">
    <property type="entry name" value="CABNDNGRPT"/>
</dbReference>
<dbReference type="InterPro" id="IPR015943">
    <property type="entry name" value="WD40/YVTN_repeat-like_dom_sf"/>
</dbReference>
<protein>
    <submittedName>
        <fullName evidence="4">M10 family metallopeptidase C-terminal domain-containing protein</fullName>
    </submittedName>
</protein>
<dbReference type="PANTHER" id="PTHR38340:SF1">
    <property type="entry name" value="S-LAYER PROTEIN"/>
    <property type="match status" value="1"/>
</dbReference>
<evidence type="ECO:0000256" key="2">
    <source>
        <dbReference type="ARBA" id="ARBA00022525"/>
    </source>
</evidence>
<name>A0ABW3TEA9_9RHOB</name>
<dbReference type="InterPro" id="IPR050557">
    <property type="entry name" value="RTX_toxin/Mannuronan_C5-epim"/>
</dbReference>
<dbReference type="Pfam" id="PF00353">
    <property type="entry name" value="HemolysinCabind"/>
    <property type="match status" value="4"/>
</dbReference>
<evidence type="ECO:0000256" key="1">
    <source>
        <dbReference type="ARBA" id="ARBA00004613"/>
    </source>
</evidence>
<dbReference type="Gene3D" id="2.150.10.10">
    <property type="entry name" value="Serralysin-like metalloprotease, C-terminal"/>
    <property type="match status" value="3"/>
</dbReference>
<gene>
    <name evidence="4" type="ORF">ACFQ3C_10175</name>
</gene>
<comment type="caution">
    <text evidence="4">The sequence shown here is derived from an EMBL/GenBank/DDBJ whole genome shotgun (WGS) entry which is preliminary data.</text>
</comment>
<evidence type="ECO:0000313" key="5">
    <source>
        <dbReference type="Proteomes" id="UP001597151"/>
    </source>
</evidence>
<dbReference type="RefSeq" id="WP_380791328.1">
    <property type="nucleotide sequence ID" value="NZ_JBHTKR010000004.1"/>
</dbReference>
<dbReference type="Proteomes" id="UP001597151">
    <property type="component" value="Unassembled WGS sequence"/>
</dbReference>
<proteinExistence type="predicted"/>
<dbReference type="Gene3D" id="2.130.10.10">
    <property type="entry name" value="YVTN repeat-like/Quinoprotein amine dehydrogenase"/>
    <property type="match status" value="1"/>
</dbReference>
<reference evidence="5" key="1">
    <citation type="journal article" date="2019" name="Int. J. Syst. Evol. Microbiol.">
        <title>The Global Catalogue of Microorganisms (GCM) 10K type strain sequencing project: providing services to taxonomists for standard genome sequencing and annotation.</title>
        <authorList>
            <consortium name="The Broad Institute Genomics Platform"/>
            <consortium name="The Broad Institute Genome Sequencing Center for Infectious Disease"/>
            <person name="Wu L."/>
            <person name="Ma J."/>
        </authorList>
    </citation>
    <scope>NUCLEOTIDE SEQUENCE [LARGE SCALE GENOMIC DNA]</scope>
    <source>
        <strain evidence="5">CCUG 55328</strain>
    </source>
</reference>
<dbReference type="InterPro" id="IPR018511">
    <property type="entry name" value="Hemolysin-typ_Ca-bd_CS"/>
</dbReference>
<comment type="subcellular location">
    <subcellularLocation>
        <location evidence="1">Secreted</location>
    </subcellularLocation>
</comment>
<organism evidence="4 5">
    <name type="scientific">Seohaeicola saemankumensis</name>
    <dbReference type="NCBI Taxonomy" id="481181"/>
    <lineage>
        <taxon>Bacteria</taxon>
        <taxon>Pseudomonadati</taxon>
        <taxon>Pseudomonadota</taxon>
        <taxon>Alphaproteobacteria</taxon>
        <taxon>Rhodobacterales</taxon>
        <taxon>Roseobacteraceae</taxon>
        <taxon>Seohaeicola</taxon>
    </lineage>
</organism>
<dbReference type="InterPro" id="IPR001343">
    <property type="entry name" value="Hemolysn_Ca-bd"/>
</dbReference>
<dbReference type="PROSITE" id="PS00330">
    <property type="entry name" value="HEMOLYSIN_CALCIUM"/>
    <property type="match status" value="7"/>
</dbReference>
<evidence type="ECO:0000313" key="4">
    <source>
        <dbReference type="EMBL" id="MFD1195037.1"/>
    </source>
</evidence>
<keyword evidence="2" id="KW-0964">Secreted</keyword>
<dbReference type="EMBL" id="JBHTKR010000004">
    <property type="protein sequence ID" value="MFD1195037.1"/>
    <property type="molecule type" value="Genomic_DNA"/>
</dbReference>
<keyword evidence="5" id="KW-1185">Reference proteome</keyword>
<evidence type="ECO:0000256" key="3">
    <source>
        <dbReference type="SAM" id="MobiDB-lite"/>
    </source>
</evidence>
<feature type="compositionally biased region" description="Pro residues" evidence="3">
    <location>
        <begin position="514"/>
        <end position="524"/>
    </location>
</feature>
<feature type="region of interest" description="Disordered" evidence="3">
    <location>
        <begin position="504"/>
        <end position="557"/>
    </location>
</feature>
<sequence>MGLYRIAFGGVLGGGMPTFVTGIADLEILTGAGDPVLISTTRAGGGMAAFNANTGALTRTQPTSADLAQLIAPDLAILPAGGQTFLVTLGLRDATLPAIPILPSGAFGAMTGIGASGQSLDLVTGLVQARFGEMQHVFASVAGTGLMRLDPQGGLQFAAQPVALTGAGARHRVSEILSVTLAQRDYLVTSHATADTIAVHRVEEGGALRRVSEIGASQGLGIDAPAAMVPVQVDGTQFVVLASTLSSSLSVFTLGAEGRLTPVDHVIDDLNTRFHRVTALDAVTVGDRNFIIAGGADDGVSVFLMLPGGRLLHMDSMADTVTAALANVSNLAGFQTPQGLGIFATSETEPGITRLSVDITNRGETRTGTTAADIVTGGSLDDILAGGAGADTINGGAGHDIVMDGAGNDRMTGGPGADIFVLAADGAPDVITDFQPGQDRLDLSAWVGLVSADQLRIETRSWGAELGFQSESLEIRSASGGGLARADILWAPVLNLSRIPVGTLTENGGNTQPITPPPPQPPPQGLSLTGGPGNDRLVGGNGNDTLDGAGGNDTLTGGAGNDRLVGGAGADQLLGGAGQDTLIGWTGADVMDGGDGADLYMVDAFDRVQDSGATGSDRAQIYQDSGIALNLAGWSGVERVHGFSGNDTLDATTWTDAVFLFGERGNDMLRGGAGHDTLIGGPGNDTLSGGAGDDWLSGGAGADHFVFRPGFGRDVIARFDQGEDRIVFADHKGPMQFSSLQISQFNADAVVRTSIGGQDLVILADFDALRLTADDFLF</sequence>
<dbReference type="InterPro" id="IPR011049">
    <property type="entry name" value="Serralysin-like_metalloprot_C"/>
</dbReference>
<dbReference type="PANTHER" id="PTHR38340">
    <property type="entry name" value="S-LAYER PROTEIN"/>
    <property type="match status" value="1"/>
</dbReference>
<dbReference type="SUPFAM" id="SSF51120">
    <property type="entry name" value="beta-Roll"/>
    <property type="match status" value="3"/>
</dbReference>
<accession>A0ABW3TEA9</accession>